<proteinExistence type="predicted"/>
<dbReference type="RefSeq" id="WP_058529815.1">
    <property type="nucleotide sequence ID" value="NZ_CAAAHZ010000001.1"/>
</dbReference>
<reference evidence="1 2" key="1">
    <citation type="submission" date="2015-11" db="EMBL/GenBank/DDBJ databases">
        <title>Genomic analysis of 38 Legionella species identifies large and diverse effector repertoires.</title>
        <authorList>
            <person name="Burstein D."/>
            <person name="Amaro F."/>
            <person name="Zusman T."/>
            <person name="Lifshitz Z."/>
            <person name="Cohen O."/>
            <person name="Gilbert J.A."/>
            <person name="Pupko T."/>
            <person name="Shuman H.A."/>
            <person name="Segal G."/>
        </authorList>
    </citation>
    <scope>NUCLEOTIDE SEQUENCE [LARGE SCALE GENOMIC DNA]</scope>
    <source>
        <strain evidence="1 2">ATCC 49505</strain>
    </source>
</reference>
<name>A0A0W0VHL6_9GAMM</name>
<dbReference type="EMBL" id="LNYK01000033">
    <property type="protein sequence ID" value="KTD19656.1"/>
    <property type="molecule type" value="Genomic_DNA"/>
</dbReference>
<evidence type="ECO:0000313" key="1">
    <source>
        <dbReference type="EMBL" id="KTD19656.1"/>
    </source>
</evidence>
<sequence>MYSFEQVYQAALNQNSRFIRKLDVDYLSEKLQPIDSIKPHSFFWTAAAEHAFQGNHKAVKLLFKHRARADHIARGYAKAGNHEMVELYRKQGASKDWIACGYAEGGFHDKVKDYRKRFNANGAIIACGYALGGYHEKVEEFRKLYPDSIGFIARTYALKGEHEKVQFYLNLNQGTIAFILRGYVEGGHYSIIADYLHKSPELKETVNRLYQEILVPHLKSYIENGYHSIIASYLRKFPSLKETIDKLYQEIDDKKSSSGIKNLFLMESLSKKGYDRDQILVRMDKHRFSELYLLIALKQLAGNGLNQDILLNILTFLLPLDARQAHDMHILLNRELLLNGLSRSQSLNAYATFFKELKNTQNPEKIQKLLQQESKDEEGLISKYRNRML</sequence>
<dbReference type="STRING" id="45068.Llon_1828"/>
<keyword evidence="2" id="KW-1185">Reference proteome</keyword>
<comment type="caution">
    <text evidence="1">The sequence shown here is derived from an EMBL/GenBank/DDBJ whole genome shotgun (WGS) entry which is preliminary data.</text>
</comment>
<dbReference type="Proteomes" id="UP000054997">
    <property type="component" value="Unassembled WGS sequence"/>
</dbReference>
<evidence type="ECO:0000313" key="2">
    <source>
        <dbReference type="Proteomes" id="UP000054997"/>
    </source>
</evidence>
<protein>
    <submittedName>
        <fullName evidence="1">Uncharacterized protein</fullName>
    </submittedName>
</protein>
<dbReference type="OrthoDB" id="5652468at2"/>
<dbReference type="PATRIC" id="fig|45068.5.peg.1988"/>
<gene>
    <name evidence="1" type="ORF">Llon_1828</name>
</gene>
<organism evidence="1 2">
    <name type="scientific">Legionella londiniensis</name>
    <dbReference type="NCBI Taxonomy" id="45068"/>
    <lineage>
        <taxon>Bacteria</taxon>
        <taxon>Pseudomonadati</taxon>
        <taxon>Pseudomonadota</taxon>
        <taxon>Gammaproteobacteria</taxon>
        <taxon>Legionellales</taxon>
        <taxon>Legionellaceae</taxon>
        <taxon>Legionella</taxon>
    </lineage>
</organism>
<dbReference type="AlphaFoldDB" id="A0A0W0VHL6"/>
<accession>A0A0W0VHL6</accession>